<sequence>MNPAELELFLYRHTESENWHLQHPGQLSCLYDKLKQEKFRGEMGYCFDFVNTLKKDMIGMIKETRFTVIPKHHHVDMELNYIYSGSCTFVINGREVTLKKGDLCILDSDVWHSATSYKKEHDIVINIVFRRQFFDGVFLSRLSQQGVVAGFLVDAVSRNRRHDKYLIFHTQNEPKIHSLIQFLLCEYFDRSSCYGELVKAYVTALFLELVNVMHSQAERTISDSNEILVPVLQYLEKNYKSCTLTQLAEKFGYNPNYLSAQLKYITGCSFVELKNRQQFSEAAFLLANTETSISEIIEKIGCSNRTFFYRKFEQIYGMTPREYRVQAGKLQE</sequence>
<reference evidence="1 2" key="1">
    <citation type="journal article" date="2017" name="Front. Microbiol.">
        <title>New Insights into the Diversity of the Genus Faecalibacterium.</title>
        <authorList>
            <person name="Benevides L."/>
            <person name="Burman S."/>
            <person name="Martin R."/>
            <person name="Robert V."/>
            <person name="Thomas M."/>
            <person name="Miquel S."/>
            <person name="Chain F."/>
            <person name="Sokol H."/>
            <person name="Bermudez-Humaran L.G."/>
            <person name="Morrison M."/>
            <person name="Langella P."/>
            <person name="Azevedo V.A."/>
            <person name="Chatel J.M."/>
            <person name="Soares S."/>
        </authorList>
    </citation>
    <scope>NUCLEOTIDE SEQUENCE [LARGE SCALE GENOMIC DNA]</scope>
    <source>
        <strain evidence="2">CNCM I-4541</strain>
    </source>
</reference>
<protein>
    <submittedName>
        <fullName evidence="1">AraC family transcriptional regulator</fullName>
    </submittedName>
</protein>
<name>A0ACC9D012_9FIRM</name>
<proteinExistence type="predicted"/>
<keyword evidence="2" id="KW-1185">Reference proteome</keyword>
<organism evidence="1 2">
    <name type="scientific">Faecalibacterium langellae</name>
    <dbReference type="NCBI Taxonomy" id="3435293"/>
    <lineage>
        <taxon>Bacteria</taxon>
        <taxon>Bacillati</taxon>
        <taxon>Bacillota</taxon>
        <taxon>Clostridia</taxon>
        <taxon>Eubacteriales</taxon>
        <taxon>Oscillospiraceae</taxon>
        <taxon>Faecalibacterium</taxon>
    </lineage>
</organism>
<dbReference type="Proteomes" id="UP000220959">
    <property type="component" value="Unassembled WGS sequence"/>
</dbReference>
<dbReference type="EMBL" id="NMTR01000015">
    <property type="protein sequence ID" value="PDX61404.1"/>
    <property type="molecule type" value="Genomic_DNA"/>
</dbReference>
<accession>A0ACC9D012</accession>
<evidence type="ECO:0000313" key="1">
    <source>
        <dbReference type="EMBL" id="PDX61404.1"/>
    </source>
</evidence>
<evidence type="ECO:0000313" key="2">
    <source>
        <dbReference type="Proteomes" id="UP000220959"/>
    </source>
</evidence>
<gene>
    <name evidence="1" type="ORF">CGS49_06265</name>
</gene>
<comment type="caution">
    <text evidence="1">The sequence shown here is derived from an EMBL/GenBank/DDBJ whole genome shotgun (WGS) entry which is preliminary data.</text>
</comment>